<comment type="caution">
    <text evidence="2">The sequence shown here is derived from an EMBL/GenBank/DDBJ whole genome shotgun (WGS) entry which is preliminary data.</text>
</comment>
<dbReference type="NCBIfam" id="TIGR04025">
    <property type="entry name" value="PPOX_FMN_DR2398"/>
    <property type="match status" value="1"/>
</dbReference>
<dbReference type="InterPro" id="IPR024029">
    <property type="entry name" value="Pyridox_Oxase_FMN-dep"/>
</dbReference>
<dbReference type="EMBL" id="QQBB01000001">
    <property type="protein sequence ID" value="RDI62215.1"/>
    <property type="molecule type" value="Genomic_DNA"/>
</dbReference>
<evidence type="ECO:0000259" key="1">
    <source>
        <dbReference type="Pfam" id="PF01243"/>
    </source>
</evidence>
<organism evidence="2 3">
    <name type="scientific">Microvirga subterranea</name>
    <dbReference type="NCBI Taxonomy" id="186651"/>
    <lineage>
        <taxon>Bacteria</taxon>
        <taxon>Pseudomonadati</taxon>
        <taxon>Pseudomonadota</taxon>
        <taxon>Alphaproteobacteria</taxon>
        <taxon>Hyphomicrobiales</taxon>
        <taxon>Methylobacteriaceae</taxon>
        <taxon>Microvirga</taxon>
    </lineage>
</organism>
<dbReference type="SUPFAM" id="SSF50475">
    <property type="entry name" value="FMN-binding split barrel"/>
    <property type="match status" value="1"/>
</dbReference>
<dbReference type="InterPro" id="IPR011576">
    <property type="entry name" value="Pyridox_Oxase_N"/>
</dbReference>
<protein>
    <recommendedName>
        <fullName evidence="1">Pyridoxamine 5'-phosphate oxidase N-terminal domain-containing protein</fullName>
    </recommendedName>
</protein>
<proteinExistence type="predicted"/>
<dbReference type="Pfam" id="PF01243">
    <property type="entry name" value="PNPOx_N"/>
    <property type="match status" value="1"/>
</dbReference>
<feature type="domain" description="Pyridoxamine 5'-phosphate oxidase N-terminal" evidence="1">
    <location>
        <begin position="34"/>
        <end position="152"/>
    </location>
</feature>
<dbReference type="PANTHER" id="PTHR42815">
    <property type="entry name" value="FAD-BINDING, PUTATIVE (AFU_ORTHOLOGUE AFUA_6G07600)-RELATED"/>
    <property type="match status" value="1"/>
</dbReference>
<dbReference type="Gene3D" id="2.30.110.10">
    <property type="entry name" value="Electron Transport, Fmn-binding Protein, Chain A"/>
    <property type="match status" value="1"/>
</dbReference>
<evidence type="ECO:0000313" key="3">
    <source>
        <dbReference type="Proteomes" id="UP000254925"/>
    </source>
</evidence>
<sequence>MPDPFAITDLAALEALYGAPMEASLVKETDQVIPEYRAMIEASPFVALATRGPEGLDCSPRGDGPGFVRVADEKTLLLPDRRGNNRIDSLRNIVRDPHVGLLFLIPGIGETLRVNGRAAISADPALLESFAIDGKAPRTVLVIAVEAVFFQCSRAVVRSDLWNPERHVTRKNLPSAGRILAACSENRVGGDAYDDGLQERVRATLY</sequence>
<dbReference type="AlphaFoldDB" id="A0A370HUZ5"/>
<dbReference type="RefSeq" id="WP_281024056.1">
    <property type="nucleotide sequence ID" value="NZ_QQBB01000001.1"/>
</dbReference>
<gene>
    <name evidence="2" type="ORF">DES45_101483</name>
</gene>
<accession>A0A370HUZ5</accession>
<dbReference type="Proteomes" id="UP000254925">
    <property type="component" value="Unassembled WGS sequence"/>
</dbReference>
<reference evidence="2 3" key="1">
    <citation type="submission" date="2018-07" db="EMBL/GenBank/DDBJ databases">
        <title>Genomic Encyclopedia of Type Strains, Phase IV (KMG-IV): sequencing the most valuable type-strain genomes for metagenomic binning, comparative biology and taxonomic classification.</title>
        <authorList>
            <person name="Goeker M."/>
        </authorList>
    </citation>
    <scope>NUCLEOTIDE SEQUENCE [LARGE SCALE GENOMIC DNA]</scope>
    <source>
        <strain evidence="2 3">DSM 14364</strain>
    </source>
</reference>
<dbReference type="PANTHER" id="PTHR42815:SF2">
    <property type="entry name" value="FAD-BINDING, PUTATIVE (AFU_ORTHOLOGUE AFUA_6G07600)-RELATED"/>
    <property type="match status" value="1"/>
</dbReference>
<keyword evidence="3" id="KW-1185">Reference proteome</keyword>
<dbReference type="InterPro" id="IPR012349">
    <property type="entry name" value="Split_barrel_FMN-bd"/>
</dbReference>
<evidence type="ECO:0000313" key="2">
    <source>
        <dbReference type="EMBL" id="RDI62215.1"/>
    </source>
</evidence>
<name>A0A370HUZ5_9HYPH</name>